<evidence type="ECO:0000259" key="9">
    <source>
        <dbReference type="PROSITE" id="PS51733"/>
    </source>
</evidence>
<dbReference type="Pfam" id="PF21948">
    <property type="entry name" value="LplA-B_cat"/>
    <property type="match status" value="1"/>
</dbReference>
<dbReference type="PIRSF" id="PIRSF016262">
    <property type="entry name" value="LPLase"/>
    <property type="match status" value="1"/>
</dbReference>
<accession>A0AA35W8J4</accession>
<comment type="function">
    <text evidence="5">Catalyzes the transfer of endogenously produced octanoic acid from octanoyl-acyl-carrier-protein onto the lipoyl domains of lipoate-dependent enzymes. Lipoyl-ACP can also act as a substrate although octanoyl-ACP is likely to be the physiological substrate.</text>
</comment>
<proteinExistence type="inferred from homology"/>
<dbReference type="GO" id="GO:0009249">
    <property type="term" value="P:protein lipoylation"/>
    <property type="evidence" value="ECO:0007669"/>
    <property type="project" value="InterPro"/>
</dbReference>
<dbReference type="PROSITE" id="PS01313">
    <property type="entry name" value="LIPB"/>
    <property type="match status" value="1"/>
</dbReference>
<comment type="catalytic activity">
    <reaction evidence="5">
        <text>octanoyl-[ACP] + L-lysyl-[protein] = N(6)-octanoyl-L-lysyl-[protein] + holo-[ACP] + H(+)</text>
        <dbReference type="Rhea" id="RHEA:17665"/>
        <dbReference type="Rhea" id="RHEA-COMP:9636"/>
        <dbReference type="Rhea" id="RHEA-COMP:9685"/>
        <dbReference type="Rhea" id="RHEA-COMP:9752"/>
        <dbReference type="Rhea" id="RHEA-COMP:9928"/>
        <dbReference type="ChEBI" id="CHEBI:15378"/>
        <dbReference type="ChEBI" id="CHEBI:29969"/>
        <dbReference type="ChEBI" id="CHEBI:64479"/>
        <dbReference type="ChEBI" id="CHEBI:78463"/>
        <dbReference type="ChEBI" id="CHEBI:78809"/>
        <dbReference type="EC" id="2.3.1.181"/>
    </reaction>
</comment>
<keyword evidence="5" id="KW-0496">Mitochondrion</keyword>
<evidence type="ECO:0000256" key="1">
    <source>
        <dbReference type="ARBA" id="ARBA00004821"/>
    </source>
</evidence>
<evidence type="ECO:0000256" key="4">
    <source>
        <dbReference type="ARBA" id="ARBA00023315"/>
    </source>
</evidence>
<evidence type="ECO:0000313" key="10">
    <source>
        <dbReference type="EMBL" id="CAI8005845.1"/>
    </source>
</evidence>
<keyword evidence="11" id="KW-1185">Reference proteome</keyword>
<dbReference type="Gene3D" id="3.30.930.10">
    <property type="entry name" value="Bira Bifunctional Protein, Domain 2"/>
    <property type="match status" value="1"/>
</dbReference>
<protein>
    <recommendedName>
        <fullName evidence="5">Octanoyl-[acyl-carrier-protein]:protein N-octanoyltransferase LIPT2, mitochondrial</fullName>
        <ecNumber evidence="5">2.3.1.181</ecNumber>
    </recommendedName>
</protein>
<comment type="caution">
    <text evidence="10">The sequence shown here is derived from an EMBL/GenBank/DDBJ whole genome shotgun (WGS) entry which is preliminary data.</text>
</comment>
<dbReference type="InterPro" id="IPR000544">
    <property type="entry name" value="Octanoyltransferase"/>
</dbReference>
<dbReference type="InterPro" id="IPR004143">
    <property type="entry name" value="BPL_LPL_catalytic"/>
</dbReference>
<dbReference type="NCBIfam" id="NF010925">
    <property type="entry name" value="PRK14345.1"/>
    <property type="match status" value="1"/>
</dbReference>
<comment type="pathway">
    <text evidence="1 5">Protein modification; protein lipoylation via endogenous pathway; protein N(6)-(lipoyl)lysine from octanoyl-[acyl-carrier-protein]: step 1/2.</text>
</comment>
<name>A0AA35W8J4_GEOBA</name>
<dbReference type="PANTHER" id="PTHR10993">
    <property type="entry name" value="OCTANOYLTRANSFERASE"/>
    <property type="match status" value="1"/>
</dbReference>
<organism evidence="10 11">
    <name type="scientific">Geodia barretti</name>
    <name type="common">Barrett's horny sponge</name>
    <dbReference type="NCBI Taxonomy" id="519541"/>
    <lineage>
        <taxon>Eukaryota</taxon>
        <taxon>Metazoa</taxon>
        <taxon>Porifera</taxon>
        <taxon>Demospongiae</taxon>
        <taxon>Heteroscleromorpha</taxon>
        <taxon>Tetractinellida</taxon>
        <taxon>Astrophorina</taxon>
        <taxon>Geodiidae</taxon>
        <taxon>Geodia</taxon>
    </lineage>
</organism>
<evidence type="ECO:0000256" key="3">
    <source>
        <dbReference type="ARBA" id="ARBA00022679"/>
    </source>
</evidence>
<feature type="site" description="Lowers pKa of active site Cys" evidence="8">
    <location>
        <position position="143"/>
    </location>
</feature>
<sequence length="229" mass="25039">MQGPSLCLFSWLGTVEYLSARSLQDSLVGLVHDGESPNTLLILEHPHVYTRGRLSQAEHLLSSEDELAASGVPVHDTDRGGQVTYHGPGQLVGYPIINLRDWSGGPLKYVRTLEQTIVDTLADFGIPAHTEQGLTGVWTTAGKVAAIGVKISRGVSFHGFSVNINTDLSWYRHIVSCGIADRPVTSMSRLLGEKVDQEAVRYSLVYRFGRAMGMRMSEVSPSEFVLAEE</sequence>
<keyword evidence="3 5" id="KW-0808">Transferase</keyword>
<evidence type="ECO:0000313" key="11">
    <source>
        <dbReference type="Proteomes" id="UP001174909"/>
    </source>
</evidence>
<dbReference type="InterPro" id="IPR020605">
    <property type="entry name" value="Octanoyltransferase_CS"/>
</dbReference>
<dbReference type="GO" id="GO:0005739">
    <property type="term" value="C:mitochondrion"/>
    <property type="evidence" value="ECO:0007669"/>
    <property type="project" value="UniProtKB-SubCell"/>
</dbReference>
<feature type="binding site" evidence="7">
    <location>
        <begin position="146"/>
        <end position="148"/>
    </location>
    <ligand>
        <name>substrate</name>
    </ligand>
</feature>
<evidence type="ECO:0000256" key="7">
    <source>
        <dbReference type="PIRSR" id="PIRSR016262-2"/>
    </source>
</evidence>
<dbReference type="EMBL" id="CASHTH010000641">
    <property type="protein sequence ID" value="CAI8005845.1"/>
    <property type="molecule type" value="Genomic_DNA"/>
</dbReference>
<dbReference type="InterPro" id="IPR045864">
    <property type="entry name" value="aa-tRNA-synth_II/BPL/LPL"/>
</dbReference>
<dbReference type="SUPFAM" id="SSF55681">
    <property type="entry name" value="Class II aaRS and biotin synthetases"/>
    <property type="match status" value="1"/>
</dbReference>
<comment type="similarity">
    <text evidence="2 5">Belongs to the LipB family.</text>
</comment>
<feature type="active site" description="Acyl-thioester intermediate" evidence="6">
    <location>
        <position position="177"/>
    </location>
</feature>
<comment type="subcellular location">
    <subcellularLocation>
        <location evidence="5">Mitochondrion</location>
    </subcellularLocation>
</comment>
<dbReference type="HAMAP" id="MF_00013">
    <property type="entry name" value="LipB"/>
    <property type="match status" value="1"/>
</dbReference>
<dbReference type="EC" id="2.3.1.181" evidence="5"/>
<feature type="domain" description="BPL/LPL catalytic" evidence="9">
    <location>
        <begin position="34"/>
        <end position="216"/>
    </location>
</feature>
<evidence type="ECO:0000256" key="8">
    <source>
        <dbReference type="PIRSR" id="PIRSR016262-3"/>
    </source>
</evidence>
<reference evidence="10" key="1">
    <citation type="submission" date="2023-03" db="EMBL/GenBank/DDBJ databases">
        <authorList>
            <person name="Steffen K."/>
            <person name="Cardenas P."/>
        </authorList>
    </citation>
    <scope>NUCLEOTIDE SEQUENCE</scope>
</reference>
<evidence type="ECO:0000256" key="6">
    <source>
        <dbReference type="PIRSR" id="PIRSR016262-1"/>
    </source>
</evidence>
<evidence type="ECO:0000256" key="5">
    <source>
        <dbReference type="PIRNR" id="PIRNR016262"/>
    </source>
</evidence>
<dbReference type="NCBIfam" id="TIGR00214">
    <property type="entry name" value="lipB"/>
    <property type="match status" value="1"/>
</dbReference>
<feature type="binding site" evidence="7">
    <location>
        <begin position="79"/>
        <end position="86"/>
    </location>
    <ligand>
        <name>substrate</name>
    </ligand>
</feature>
<evidence type="ECO:0000256" key="2">
    <source>
        <dbReference type="ARBA" id="ARBA00007907"/>
    </source>
</evidence>
<dbReference type="AlphaFoldDB" id="A0AA35W8J4"/>
<dbReference type="PROSITE" id="PS51733">
    <property type="entry name" value="BPL_LPL_CATALYTIC"/>
    <property type="match status" value="1"/>
</dbReference>
<feature type="binding site" evidence="7">
    <location>
        <begin position="159"/>
        <end position="161"/>
    </location>
    <ligand>
        <name>substrate</name>
    </ligand>
</feature>
<dbReference type="CDD" id="cd16444">
    <property type="entry name" value="LipB"/>
    <property type="match status" value="1"/>
</dbReference>
<gene>
    <name evidence="10" type="ORF">GBAR_LOCUS4441</name>
</gene>
<dbReference type="PANTHER" id="PTHR10993:SF15">
    <property type="entry name" value="OCTANOYLTRANSFERASE LIP2, MITOCHONDRIAL"/>
    <property type="match status" value="1"/>
</dbReference>
<dbReference type="Proteomes" id="UP001174909">
    <property type="component" value="Unassembled WGS sequence"/>
</dbReference>
<dbReference type="GO" id="GO:0033819">
    <property type="term" value="F:lipoyl(octanoyl) transferase activity"/>
    <property type="evidence" value="ECO:0007669"/>
    <property type="project" value="UniProtKB-EC"/>
</dbReference>
<keyword evidence="4 5" id="KW-0012">Acyltransferase</keyword>